<organism evidence="1 2">
    <name type="scientific">Hydra vulgaris</name>
    <name type="common">Hydra</name>
    <name type="synonym">Hydra attenuata</name>
    <dbReference type="NCBI Taxonomy" id="6087"/>
    <lineage>
        <taxon>Eukaryota</taxon>
        <taxon>Metazoa</taxon>
        <taxon>Cnidaria</taxon>
        <taxon>Hydrozoa</taxon>
        <taxon>Hydroidolina</taxon>
        <taxon>Anthoathecata</taxon>
        <taxon>Aplanulata</taxon>
        <taxon>Hydridae</taxon>
        <taxon>Hydra</taxon>
    </lineage>
</organism>
<name>A0ABM4DCT6_HYDVU</name>
<dbReference type="Proteomes" id="UP001652625">
    <property type="component" value="Chromosome 13"/>
</dbReference>
<sequence length="255" mass="29484">MDRKAFYDNVRLQIVGLLKDKTKTQQEIAQICNVSLKFVQTTLKNHKLRNDVKDLPRLVELGLFGHLKLTSRDQSYLYQKKVENVLTPNCVLCKRLINNSCECNLWENDAVFKKFTAQSILEISSSSLLLSIFSGQLYSYRHNIYNSGGKAKRNLINQDLMYLLSEDIKDNLIYAISKSFNSLKTSDYTFKVLLPEAILYLFAKLEGFSRIKAEVLLSTYSLQRQICNIFIITSLFIKQKYFLTCTDKKNNLAVE</sequence>
<reference evidence="2" key="1">
    <citation type="submission" date="2025-08" db="UniProtKB">
        <authorList>
            <consortium name="RefSeq"/>
        </authorList>
    </citation>
    <scope>IDENTIFICATION</scope>
</reference>
<keyword evidence="1" id="KW-1185">Reference proteome</keyword>
<dbReference type="RefSeq" id="XP_065672196.1">
    <property type="nucleotide sequence ID" value="XM_065816124.1"/>
</dbReference>
<protein>
    <submittedName>
        <fullName evidence="2">Uncharacterized protein LOC136090020</fullName>
    </submittedName>
</protein>
<evidence type="ECO:0000313" key="1">
    <source>
        <dbReference type="Proteomes" id="UP001652625"/>
    </source>
</evidence>
<accession>A0ABM4DCT6</accession>
<gene>
    <name evidence="2" type="primary">LOC136090020</name>
</gene>
<evidence type="ECO:0000313" key="2">
    <source>
        <dbReference type="RefSeq" id="XP_065672196.1"/>
    </source>
</evidence>
<proteinExistence type="predicted"/>
<dbReference type="GeneID" id="136090020"/>